<evidence type="ECO:0000313" key="5">
    <source>
        <dbReference type="Proteomes" id="UP000253597"/>
    </source>
</evidence>
<gene>
    <name evidence="4" type="ORF">DR116_0029445</name>
</gene>
<sequence length="1266" mass="132874">MSQNRVEVQLLADISSLRSSLTQATQLWRNFQQAVSQPINIPAPNVPTIPPIPRPAPPPPPDMSGWQRTFQNVGNQAQEMGRRIQSVGQSMTTAFAPLAYASGKAFGSMIKNSMEFEQQTRKAAVLTGGSYGQVKKDILEMATSSVYSTGQVAAAYAELGAKGFDAAQSTAALPGVLSAAAASGEDLGMVADTITSALNAFGMEAKDSGHVADVLAQAANATAAGVYDMQYAFKYASGPAAQLGIGMEELAASVGIMSNAGIKGETAGTALRSAMLRLVKPPKAAANMLKELGVTTTDSEGNMKSLSQIIGELQKGMEGMTSAQKGAALATIFGTEAVSGMMALVSAGPEKIDKLTQSLIKSDGASKKAADSMLEGWAGAIVKMQSSLDVAARAFTDALAPAISVVADKIKALADWFNGLSPTMRTAIATVLTAVAAFTVFMAVLGLIISAVGSTIGAFGMLVKWLGESAMMAKLASASMVALRAAFAFLTGPIGATIAIISLLGVALVQLYKHNETFRNAVNSAWESIKNGTVSAIEAMKSAIDSFGAYLATIPAKFSAMGVAIGAFFSSVIDKFSGLGQTISGAFGSAIDGISAKFSGISSAISPIVEYIKSSFSTIGNTIATLTPLIVRLGLSFLGVTGPVGWVIAIVASLGATIFKLVNTNDQAKAALMSAWESIQSVFSAVASVIMPIITSLAQGIIDAFAPLAPEFQKTGQVIAESFATLGPAFAELGVAFGELGSTIMTLFGDVVKQVVPVATDLFKLFGENLQLMLPMVTDLMKLFAETTIGIMPAITQTIQELSQMLSALAAEVMPMLSEMAQQVFPIIANVIQASVGIWIAILKLFADVIVIIVQEAVPILLTIIQQVFPVIQSIIQTAIPIVIELIKLFGEIITIVATTVVPLILQVVQAVFPVIMAIIQAVMPVISALFQAVAEIIKGVLIPAIQFILSIVQAVFPAIMGIITSVLGIITNVIKLFTSILKGDWSGAWEAVKGITSSVMSLIGNIIKGAMSLIGAVVTGGLNLVSSIFSSVLNAVWGVVKSIFNGISNVISSVMSAVGNIISAGWNAVSSATSSILDAMSNTISNIWNKIISFLKGINLMDIGKNIMEGMLNGITSMASRIWDKVTEIGNGIKDKLTGLFSIHSPSRWMRDMIGENMMQGWINGVDGMKSAVIKTSENMANWMKPEMLAVDTGESIPRGAGGLGVYRSAKSTPNMYKPSQYENQPSRNKEPANINIQIGKQEFARFVDDITDEQEAVKRRREVF</sequence>
<name>A0A9X8IU82_BACCE</name>
<comment type="caution">
    <text evidence="4">The sequence shown here is derived from an EMBL/GenBank/DDBJ whole genome shotgun (WGS) entry which is preliminary data.</text>
</comment>
<keyword evidence="1" id="KW-1188">Viral release from host cell</keyword>
<feature type="transmembrane region" description="Helical" evidence="2">
    <location>
        <begin position="889"/>
        <end position="906"/>
    </location>
</feature>
<dbReference type="SUPFAM" id="SSF48371">
    <property type="entry name" value="ARM repeat"/>
    <property type="match status" value="1"/>
</dbReference>
<reference evidence="4 5" key="1">
    <citation type="submission" date="2019-01" db="EMBL/GenBank/DDBJ databases">
        <title>Draft genome sequence of heavy metal resistant Bacillus cereus NWUAB01.</title>
        <authorList>
            <person name="Babalola O."/>
            <person name="Aremu B.R."/>
            <person name="Ayangbenro A.S."/>
        </authorList>
    </citation>
    <scope>NUCLEOTIDE SEQUENCE [LARGE SCALE GENOMIC DNA]</scope>
    <source>
        <strain evidence="4 5">NWUAB01</strain>
    </source>
</reference>
<feature type="domain" description="Phage tail tape measure protein" evidence="3">
    <location>
        <begin position="136"/>
        <end position="334"/>
    </location>
</feature>
<evidence type="ECO:0000313" key="4">
    <source>
        <dbReference type="EMBL" id="RWQ69800.1"/>
    </source>
</evidence>
<dbReference type="AlphaFoldDB" id="A0A9X8IU82"/>
<evidence type="ECO:0000256" key="1">
    <source>
        <dbReference type="ARBA" id="ARBA00022612"/>
    </source>
</evidence>
<protein>
    <submittedName>
        <fullName evidence="4">Phage tail tape measure protein</fullName>
    </submittedName>
</protein>
<evidence type="ECO:0000256" key="2">
    <source>
        <dbReference type="SAM" id="Phobius"/>
    </source>
</evidence>
<evidence type="ECO:0000259" key="3">
    <source>
        <dbReference type="Pfam" id="PF10145"/>
    </source>
</evidence>
<feature type="transmembrane region" description="Helical" evidence="2">
    <location>
        <begin position="912"/>
        <end position="934"/>
    </location>
</feature>
<feature type="transmembrane region" description="Helical" evidence="2">
    <location>
        <begin position="635"/>
        <end position="659"/>
    </location>
</feature>
<accession>A0A9X8IU82</accession>
<keyword evidence="2" id="KW-0812">Transmembrane</keyword>
<keyword evidence="2" id="KW-0472">Membrane</keyword>
<keyword evidence="2" id="KW-1133">Transmembrane helix</keyword>
<feature type="transmembrane region" description="Helical" evidence="2">
    <location>
        <begin position="547"/>
        <end position="569"/>
    </location>
</feature>
<feature type="transmembrane region" description="Helical" evidence="2">
    <location>
        <begin position="679"/>
        <end position="698"/>
    </location>
</feature>
<feature type="transmembrane region" description="Helical" evidence="2">
    <location>
        <begin position="824"/>
        <end position="843"/>
    </location>
</feature>
<feature type="transmembrane region" description="Helical" evidence="2">
    <location>
        <begin position="849"/>
        <end position="869"/>
    </location>
</feature>
<dbReference type="InterPro" id="IPR016024">
    <property type="entry name" value="ARM-type_fold"/>
</dbReference>
<feature type="transmembrane region" description="Helical" evidence="2">
    <location>
        <begin position="481"/>
        <end position="509"/>
    </location>
</feature>
<feature type="transmembrane region" description="Helical" evidence="2">
    <location>
        <begin position="946"/>
        <end position="971"/>
    </location>
</feature>
<feature type="transmembrane region" description="Helical" evidence="2">
    <location>
        <begin position="427"/>
        <end position="460"/>
    </location>
</feature>
<dbReference type="EMBL" id="QNGD03000023">
    <property type="protein sequence ID" value="RWQ69800.1"/>
    <property type="molecule type" value="Genomic_DNA"/>
</dbReference>
<dbReference type="Proteomes" id="UP000253597">
    <property type="component" value="Unassembled WGS sequence"/>
</dbReference>
<dbReference type="PANTHER" id="PTHR37813">
    <property type="entry name" value="FELS-2 PROPHAGE PROTEIN"/>
    <property type="match status" value="1"/>
</dbReference>
<organism evidence="4 5">
    <name type="scientific">Bacillus cereus</name>
    <dbReference type="NCBI Taxonomy" id="1396"/>
    <lineage>
        <taxon>Bacteria</taxon>
        <taxon>Bacillati</taxon>
        <taxon>Bacillota</taxon>
        <taxon>Bacilli</taxon>
        <taxon>Bacillales</taxon>
        <taxon>Bacillaceae</taxon>
        <taxon>Bacillus</taxon>
        <taxon>Bacillus cereus group</taxon>
    </lineage>
</organism>
<dbReference type="PANTHER" id="PTHR37813:SF1">
    <property type="entry name" value="FELS-2 PROPHAGE PROTEIN"/>
    <property type="match status" value="1"/>
</dbReference>
<proteinExistence type="predicted"/>
<dbReference type="InterPro" id="IPR010090">
    <property type="entry name" value="Phage_tape_meas"/>
</dbReference>
<dbReference type="Pfam" id="PF10145">
    <property type="entry name" value="PhageMin_Tail"/>
    <property type="match status" value="1"/>
</dbReference>
<dbReference type="NCBIfam" id="TIGR01760">
    <property type="entry name" value="tape_meas_TP901"/>
    <property type="match status" value="1"/>
</dbReference>